<protein>
    <recommendedName>
        <fullName evidence="7">Trimethylamine monooxygenase</fullName>
        <ecNumber evidence="6">1.14.13.148</ecNumber>
    </recommendedName>
</protein>
<evidence type="ECO:0000313" key="9">
    <source>
        <dbReference type="Proteomes" id="UP000515292"/>
    </source>
</evidence>
<keyword evidence="5" id="KW-0560">Oxidoreductase</keyword>
<sequence>MTRVLIIGAGCSGFTTAKRLKDAGVAFDWFEMSDRIGGNWAYGNPNGRSAAYQSLHIDTSKWRLAFEDFPVPANWPDFPHHSLINDYFNAYVNHFGLRPLIHFNHEVQSVRQHEDATWHATVNGDARGPYSHVAVANGHHWCPNIPDIPGHFDGIEMHARDYRTPFEPVNMVGKRIVVVGLGNTAVDIASELGQRTIAARLWVRARRGVWVLPKYRNGQPMDKTILPGWFPLGLKRRLGAAAVKKMVGRMEDFGLPTPDHEPLEAHPTVSSEFLARLGSGDIAVKPMVSEKVGSELVFADGSRETVDVLIHATGYRLSFPFLDARDVALKDNHLPLFKRMVQAEPRLHGLWFMGLAQPLPTLVNFAEQQSKLFVAHLTGAYTLPSPSDMARIIAADEAAHKGHYYSSPRHTIQVDFDRYCHDLRAEMTRGAKRKVAA</sequence>
<dbReference type="PIRSF" id="PIRSF000332">
    <property type="entry name" value="FMO"/>
    <property type="match status" value="1"/>
</dbReference>
<organism evidence="8 9">
    <name type="scientific">Sandaracinobacteroides saxicola</name>
    <dbReference type="NCBI Taxonomy" id="2759707"/>
    <lineage>
        <taxon>Bacteria</taxon>
        <taxon>Pseudomonadati</taxon>
        <taxon>Pseudomonadota</taxon>
        <taxon>Alphaproteobacteria</taxon>
        <taxon>Sphingomonadales</taxon>
        <taxon>Sphingosinicellaceae</taxon>
        <taxon>Sandaracinobacteroides</taxon>
    </lineage>
</organism>
<dbReference type="InterPro" id="IPR000960">
    <property type="entry name" value="Flavin_mOase"/>
</dbReference>
<evidence type="ECO:0000256" key="5">
    <source>
        <dbReference type="ARBA" id="ARBA00023002"/>
    </source>
</evidence>
<reference evidence="8 9" key="1">
    <citation type="submission" date="2020-07" db="EMBL/GenBank/DDBJ databases">
        <title>Complete genome sequence for Sandaracinobacter sp. M6.</title>
        <authorList>
            <person name="Tang Y."/>
            <person name="Liu Q."/>
            <person name="Guo Z."/>
            <person name="Lei P."/>
            <person name="Huang B."/>
        </authorList>
    </citation>
    <scope>NUCLEOTIDE SEQUENCE [LARGE SCALE GENOMIC DNA]</scope>
    <source>
        <strain evidence="8 9">M6</strain>
    </source>
</reference>
<evidence type="ECO:0000256" key="2">
    <source>
        <dbReference type="ARBA" id="ARBA00022630"/>
    </source>
</evidence>
<evidence type="ECO:0000256" key="3">
    <source>
        <dbReference type="ARBA" id="ARBA00022827"/>
    </source>
</evidence>
<dbReference type="KEGG" id="sand:H3309_12365"/>
<evidence type="ECO:0000256" key="6">
    <source>
        <dbReference type="ARBA" id="ARBA00034528"/>
    </source>
</evidence>
<evidence type="ECO:0000256" key="1">
    <source>
        <dbReference type="ARBA" id="ARBA00009183"/>
    </source>
</evidence>
<gene>
    <name evidence="8" type="ORF">H3309_12365</name>
</gene>
<dbReference type="GO" id="GO:0034899">
    <property type="term" value="F:trimethylamine monooxygenase activity"/>
    <property type="evidence" value="ECO:0007669"/>
    <property type="project" value="UniProtKB-EC"/>
</dbReference>
<dbReference type="Pfam" id="PF00743">
    <property type="entry name" value="FMO-like"/>
    <property type="match status" value="1"/>
</dbReference>
<dbReference type="EMBL" id="CP059851">
    <property type="protein sequence ID" value="QMW22154.1"/>
    <property type="molecule type" value="Genomic_DNA"/>
</dbReference>
<dbReference type="PANTHER" id="PTHR23023">
    <property type="entry name" value="DIMETHYLANILINE MONOOXYGENASE"/>
    <property type="match status" value="1"/>
</dbReference>
<dbReference type="RefSeq" id="WP_182294999.1">
    <property type="nucleotide sequence ID" value="NZ_CP059851.1"/>
</dbReference>
<keyword evidence="3" id="KW-0274">FAD</keyword>
<dbReference type="InterPro" id="IPR020946">
    <property type="entry name" value="Flavin_mOase-like"/>
</dbReference>
<dbReference type="Proteomes" id="UP000515292">
    <property type="component" value="Chromosome"/>
</dbReference>
<dbReference type="SUPFAM" id="SSF51905">
    <property type="entry name" value="FAD/NAD(P)-binding domain"/>
    <property type="match status" value="2"/>
</dbReference>
<dbReference type="GO" id="GO:0050661">
    <property type="term" value="F:NADP binding"/>
    <property type="evidence" value="ECO:0007669"/>
    <property type="project" value="InterPro"/>
</dbReference>
<dbReference type="GO" id="GO:0050660">
    <property type="term" value="F:flavin adenine dinucleotide binding"/>
    <property type="evidence" value="ECO:0007669"/>
    <property type="project" value="InterPro"/>
</dbReference>
<dbReference type="AlphaFoldDB" id="A0A7G5IFL2"/>
<keyword evidence="2" id="KW-0285">Flavoprotein</keyword>
<keyword evidence="4" id="KW-0521">NADP</keyword>
<proteinExistence type="inferred from homology"/>
<evidence type="ECO:0000256" key="4">
    <source>
        <dbReference type="ARBA" id="ARBA00022857"/>
    </source>
</evidence>
<dbReference type="EC" id="1.14.13.148" evidence="6"/>
<dbReference type="Gene3D" id="3.50.50.60">
    <property type="entry name" value="FAD/NAD(P)-binding domain"/>
    <property type="match status" value="1"/>
</dbReference>
<accession>A0A7G5IFL2</accession>
<keyword evidence="9" id="KW-1185">Reference proteome</keyword>
<evidence type="ECO:0000313" key="8">
    <source>
        <dbReference type="EMBL" id="QMW22154.1"/>
    </source>
</evidence>
<dbReference type="InterPro" id="IPR050346">
    <property type="entry name" value="FMO-like"/>
</dbReference>
<dbReference type="InterPro" id="IPR036188">
    <property type="entry name" value="FAD/NAD-bd_sf"/>
</dbReference>
<name>A0A7G5IFL2_9SPHN</name>
<dbReference type="GO" id="GO:0004499">
    <property type="term" value="F:N,N-dimethylaniline monooxygenase activity"/>
    <property type="evidence" value="ECO:0007669"/>
    <property type="project" value="InterPro"/>
</dbReference>
<dbReference type="PRINTS" id="PR00370">
    <property type="entry name" value="FMOXYGENASE"/>
</dbReference>
<comment type="similarity">
    <text evidence="1">Belongs to the FMO family.</text>
</comment>
<evidence type="ECO:0000256" key="7">
    <source>
        <dbReference type="ARBA" id="ARBA00035159"/>
    </source>
</evidence>